<evidence type="ECO:0000313" key="2">
    <source>
        <dbReference type="EMBL" id="RQH06955.1"/>
    </source>
</evidence>
<name>A0A3N6MY69_9BURK</name>
<protein>
    <submittedName>
        <fullName evidence="2">Uncharacterized protein</fullName>
    </submittedName>
</protein>
<dbReference type="RefSeq" id="WP_124150844.1">
    <property type="nucleotide sequence ID" value="NZ_RQIS01000006.1"/>
</dbReference>
<comment type="caution">
    <text evidence="2">The sequence shown here is derived from an EMBL/GenBank/DDBJ whole genome shotgun (WGS) entry which is preliminary data.</text>
</comment>
<dbReference type="Proteomes" id="UP000272778">
    <property type="component" value="Unassembled WGS sequence"/>
</dbReference>
<accession>A0A3N6MY69</accession>
<sequence>MKTVLQFTLYLAIAVAAIVVAVIVSNYGLWYLTWLIGTALIVLCAVAGGVLFDTQERQGKIT</sequence>
<feature type="transmembrane region" description="Helical" evidence="1">
    <location>
        <begin position="31"/>
        <end position="52"/>
    </location>
</feature>
<feature type="transmembrane region" description="Helical" evidence="1">
    <location>
        <begin position="7"/>
        <end position="25"/>
    </location>
</feature>
<keyword evidence="3" id="KW-1185">Reference proteome</keyword>
<keyword evidence="1" id="KW-0812">Transmembrane</keyword>
<dbReference type="EMBL" id="RQIS01000006">
    <property type="protein sequence ID" value="RQH06955.1"/>
    <property type="molecule type" value="Genomic_DNA"/>
</dbReference>
<gene>
    <name evidence="2" type="ORF">D1Y85_09715</name>
</gene>
<dbReference type="AlphaFoldDB" id="A0A3N6MY69"/>
<keyword evidence="1" id="KW-0472">Membrane</keyword>
<keyword evidence="1" id="KW-1133">Transmembrane helix</keyword>
<evidence type="ECO:0000256" key="1">
    <source>
        <dbReference type="SAM" id="Phobius"/>
    </source>
</evidence>
<organism evidence="2 3">
    <name type="scientific">Paraburkholderia dinghuensis</name>
    <dbReference type="NCBI Taxonomy" id="2305225"/>
    <lineage>
        <taxon>Bacteria</taxon>
        <taxon>Pseudomonadati</taxon>
        <taxon>Pseudomonadota</taxon>
        <taxon>Betaproteobacteria</taxon>
        <taxon>Burkholderiales</taxon>
        <taxon>Burkholderiaceae</taxon>
        <taxon>Paraburkholderia</taxon>
    </lineage>
</organism>
<dbReference type="OrthoDB" id="7225982at2"/>
<proteinExistence type="predicted"/>
<evidence type="ECO:0000313" key="3">
    <source>
        <dbReference type="Proteomes" id="UP000272778"/>
    </source>
</evidence>
<reference evidence="2 3" key="1">
    <citation type="submission" date="2018-11" db="EMBL/GenBank/DDBJ databases">
        <title>Paraburkholderia sp. DHOA04, isolated from soil.</title>
        <authorList>
            <person name="Gao Z.-H."/>
            <person name="Qiu L.-H."/>
            <person name="Fu J.-C."/>
        </authorList>
    </citation>
    <scope>NUCLEOTIDE SEQUENCE [LARGE SCALE GENOMIC DNA]</scope>
    <source>
        <strain evidence="2 3">DHOA04</strain>
    </source>
</reference>